<accession>A0AAV0UH23</accession>
<feature type="region of interest" description="Disordered" evidence="1">
    <location>
        <begin position="122"/>
        <end position="185"/>
    </location>
</feature>
<feature type="compositionally biased region" description="Basic and acidic residues" evidence="1">
    <location>
        <begin position="238"/>
        <end position="260"/>
    </location>
</feature>
<feature type="region of interest" description="Disordered" evidence="1">
    <location>
        <begin position="197"/>
        <end position="260"/>
    </location>
</feature>
<feature type="compositionally biased region" description="Basic residues" evidence="1">
    <location>
        <begin position="213"/>
        <end position="228"/>
    </location>
</feature>
<dbReference type="EMBL" id="CANTFM010001177">
    <property type="protein sequence ID" value="CAI5736220.1"/>
    <property type="molecule type" value="Genomic_DNA"/>
</dbReference>
<proteinExistence type="predicted"/>
<evidence type="ECO:0008006" key="4">
    <source>
        <dbReference type="Google" id="ProtNLM"/>
    </source>
</evidence>
<gene>
    <name evidence="2" type="ORF">PDE001_LOCUS6248</name>
</gene>
<reference evidence="2" key="1">
    <citation type="submission" date="2022-12" db="EMBL/GenBank/DDBJ databases">
        <authorList>
            <person name="Webb A."/>
        </authorList>
    </citation>
    <scope>NUCLEOTIDE SEQUENCE</scope>
    <source>
        <strain evidence="2">Pd1</strain>
    </source>
</reference>
<feature type="compositionally biased region" description="Basic and acidic residues" evidence="1">
    <location>
        <begin position="158"/>
        <end position="169"/>
    </location>
</feature>
<name>A0AAV0UH23_9STRA</name>
<feature type="compositionally biased region" description="Basic and acidic residues" evidence="1">
    <location>
        <begin position="200"/>
        <end position="212"/>
    </location>
</feature>
<organism evidence="2 3">
    <name type="scientific">Peronospora destructor</name>
    <dbReference type="NCBI Taxonomy" id="86335"/>
    <lineage>
        <taxon>Eukaryota</taxon>
        <taxon>Sar</taxon>
        <taxon>Stramenopiles</taxon>
        <taxon>Oomycota</taxon>
        <taxon>Peronosporomycetes</taxon>
        <taxon>Peronosporales</taxon>
        <taxon>Peronosporaceae</taxon>
        <taxon>Peronospora</taxon>
    </lineage>
</organism>
<keyword evidence="3" id="KW-1185">Reference proteome</keyword>
<dbReference type="PANTHER" id="PTHR22093">
    <property type="entry name" value="LEUKOCYTE RECEPTOR CLUSTER LRC MEMBER 1"/>
    <property type="match status" value="1"/>
</dbReference>
<evidence type="ECO:0000256" key="1">
    <source>
        <dbReference type="SAM" id="MobiDB-lite"/>
    </source>
</evidence>
<dbReference type="AlphaFoldDB" id="A0AAV0UH23"/>
<dbReference type="Proteomes" id="UP001162029">
    <property type="component" value="Unassembled WGS sequence"/>
</dbReference>
<sequence>MGGGGLRILPHKKWHVWRRANIERVLKDERENEERQKDLDVKQRRLEQEKRAQQILLTEEHEDQQQGRQHINFFKAEEVQMSRKKAAKHGKKMENDVSDETLRRYGKLPWYARLEDTEKKELTVEQKRKRKRKLEVTDPLLQMRPKEKRGQRPLVAARFEEEHRSRHVEEEEGPTGSDRRKYDARYDCSLMSPGHRNWRRYIEEGEEPDKASNKRSRYRKKKSKSKHKLGNEDALLQELRRERQERETHERRRAERLTYG</sequence>
<dbReference type="InterPro" id="IPR039875">
    <property type="entry name" value="LENG1-like"/>
</dbReference>
<evidence type="ECO:0000313" key="2">
    <source>
        <dbReference type="EMBL" id="CAI5736220.1"/>
    </source>
</evidence>
<protein>
    <recommendedName>
        <fullName evidence="4">CBF1-interacting co-repressor CIR N-terminal domain-containing protein</fullName>
    </recommendedName>
</protein>
<comment type="caution">
    <text evidence="2">The sequence shown here is derived from an EMBL/GenBank/DDBJ whole genome shotgun (WGS) entry which is preliminary data.</text>
</comment>
<dbReference type="PANTHER" id="PTHR22093:SF0">
    <property type="entry name" value="LEUKOCYTE RECEPTOR CLUSTER MEMBER 1"/>
    <property type="match status" value="1"/>
</dbReference>
<evidence type="ECO:0000313" key="3">
    <source>
        <dbReference type="Proteomes" id="UP001162029"/>
    </source>
</evidence>